<dbReference type="PaxDb" id="29760-VIT_06s0004g06410.t01"/>
<evidence type="ECO:0000313" key="3">
    <source>
        <dbReference type="Proteomes" id="UP000009183"/>
    </source>
</evidence>
<dbReference type="HOGENOM" id="CLU_2214811_0_0_1"/>
<dbReference type="AlphaFoldDB" id="D7SJZ8"/>
<keyword evidence="1" id="KW-1133">Transmembrane helix</keyword>
<evidence type="ECO:0000313" key="2">
    <source>
        <dbReference type="EMBL" id="CBI15974.3"/>
    </source>
</evidence>
<evidence type="ECO:0000256" key="1">
    <source>
        <dbReference type="SAM" id="Phobius"/>
    </source>
</evidence>
<name>D7SJZ8_VITVI</name>
<sequence>MSRNAQHLEDPPSIIALLLISPTSFTFLTMLSCFITHLIAPSIFSAITTSSPRCLWSSLISTANPNSFTNPKTFSCFLHTWTRLSSVHCSICSLRWSSTHSGIRTLL</sequence>
<organism evidence="2 3">
    <name type="scientific">Vitis vinifera</name>
    <name type="common">Grape</name>
    <dbReference type="NCBI Taxonomy" id="29760"/>
    <lineage>
        <taxon>Eukaryota</taxon>
        <taxon>Viridiplantae</taxon>
        <taxon>Streptophyta</taxon>
        <taxon>Embryophyta</taxon>
        <taxon>Tracheophyta</taxon>
        <taxon>Spermatophyta</taxon>
        <taxon>Magnoliopsida</taxon>
        <taxon>eudicotyledons</taxon>
        <taxon>Gunneridae</taxon>
        <taxon>Pentapetalae</taxon>
        <taxon>rosids</taxon>
        <taxon>Vitales</taxon>
        <taxon>Vitaceae</taxon>
        <taxon>Viteae</taxon>
        <taxon>Vitis</taxon>
    </lineage>
</organism>
<dbReference type="InParanoid" id="D7SJZ8"/>
<gene>
    <name evidence="2" type="ordered locus">VIT_06s0004g06410</name>
</gene>
<keyword evidence="3" id="KW-1185">Reference proteome</keyword>
<dbReference type="Proteomes" id="UP000009183">
    <property type="component" value="Chromosome 6"/>
</dbReference>
<dbReference type="PROSITE" id="PS51257">
    <property type="entry name" value="PROKAR_LIPOPROTEIN"/>
    <property type="match status" value="1"/>
</dbReference>
<reference evidence="3" key="1">
    <citation type="journal article" date="2007" name="Nature">
        <title>The grapevine genome sequence suggests ancestral hexaploidization in major angiosperm phyla.</title>
        <authorList>
            <consortium name="The French-Italian Public Consortium for Grapevine Genome Characterization."/>
            <person name="Jaillon O."/>
            <person name="Aury J.-M."/>
            <person name="Noel B."/>
            <person name="Policriti A."/>
            <person name="Clepet C."/>
            <person name="Casagrande A."/>
            <person name="Choisne N."/>
            <person name="Aubourg S."/>
            <person name="Vitulo N."/>
            <person name="Jubin C."/>
            <person name="Vezzi A."/>
            <person name="Legeai F."/>
            <person name="Hugueney P."/>
            <person name="Dasilva C."/>
            <person name="Horner D."/>
            <person name="Mica E."/>
            <person name="Jublot D."/>
            <person name="Poulain J."/>
            <person name="Bruyere C."/>
            <person name="Billault A."/>
            <person name="Segurens B."/>
            <person name="Gouyvenoux M."/>
            <person name="Ugarte E."/>
            <person name="Cattonaro F."/>
            <person name="Anthouard V."/>
            <person name="Vico V."/>
            <person name="Del Fabbro C."/>
            <person name="Alaux M."/>
            <person name="Di Gaspero G."/>
            <person name="Dumas V."/>
            <person name="Felice N."/>
            <person name="Paillard S."/>
            <person name="Juman I."/>
            <person name="Moroldo M."/>
            <person name="Scalabrin S."/>
            <person name="Canaguier A."/>
            <person name="Le Clainche I."/>
            <person name="Malacrida G."/>
            <person name="Durand E."/>
            <person name="Pesole G."/>
            <person name="Laucou V."/>
            <person name="Chatelet P."/>
            <person name="Merdinoglu D."/>
            <person name="Delledonne M."/>
            <person name="Pezzotti M."/>
            <person name="Lecharny A."/>
            <person name="Scarpelli C."/>
            <person name="Artiguenave F."/>
            <person name="Pe M.E."/>
            <person name="Valle G."/>
            <person name="Morgante M."/>
            <person name="Caboche M."/>
            <person name="Adam-Blondon A.-F."/>
            <person name="Weissenbach J."/>
            <person name="Quetier F."/>
            <person name="Wincker P."/>
        </authorList>
    </citation>
    <scope>NUCLEOTIDE SEQUENCE [LARGE SCALE GENOMIC DNA]</scope>
    <source>
        <strain evidence="3">cv. Pinot noir / PN40024</strain>
    </source>
</reference>
<keyword evidence="1" id="KW-0472">Membrane</keyword>
<proteinExistence type="predicted"/>
<feature type="transmembrane region" description="Helical" evidence="1">
    <location>
        <begin position="14"/>
        <end position="40"/>
    </location>
</feature>
<protein>
    <submittedName>
        <fullName evidence="2">Uncharacterized protein</fullName>
    </submittedName>
</protein>
<keyword evidence="1" id="KW-0812">Transmembrane</keyword>
<accession>D7SJZ8</accession>
<dbReference type="EMBL" id="FN594951">
    <property type="protein sequence ID" value="CBI15974.3"/>
    <property type="molecule type" value="Genomic_DNA"/>
</dbReference>